<feature type="compositionally biased region" description="Basic and acidic residues" evidence="5">
    <location>
        <begin position="151"/>
        <end position="163"/>
    </location>
</feature>
<keyword evidence="9" id="KW-1185">Reference proteome</keyword>
<dbReference type="PANTHER" id="PTHR14428">
    <property type="entry name" value="NUCLEOLAR COMPLEX PROTEIN 3"/>
    <property type="match status" value="1"/>
</dbReference>
<dbReference type="InParanoid" id="A0A2R5GE18"/>
<dbReference type="InterPro" id="IPR011501">
    <property type="entry name" value="Noc3_N"/>
</dbReference>
<evidence type="ECO:0000259" key="7">
    <source>
        <dbReference type="Pfam" id="PF07540"/>
    </source>
</evidence>
<comment type="subcellular location">
    <subcellularLocation>
        <location evidence="1">Nucleus</location>
        <location evidence="1">Nucleolus</location>
    </subcellularLocation>
</comment>
<feature type="compositionally biased region" description="Basic and acidic residues" evidence="5">
    <location>
        <begin position="120"/>
        <end position="144"/>
    </location>
</feature>
<evidence type="ECO:0000313" key="9">
    <source>
        <dbReference type="Proteomes" id="UP000241890"/>
    </source>
</evidence>
<dbReference type="GO" id="GO:0006270">
    <property type="term" value="P:DNA replication initiation"/>
    <property type="evidence" value="ECO:0007669"/>
    <property type="project" value="TreeGrafter"/>
</dbReference>
<dbReference type="InterPro" id="IPR016903">
    <property type="entry name" value="Nucleolar_cplx-assoc_3"/>
</dbReference>
<feature type="domain" description="CCAAT-binding factor" evidence="6">
    <location>
        <begin position="564"/>
        <end position="708"/>
    </location>
</feature>
<dbReference type="GO" id="GO:0003682">
    <property type="term" value="F:chromatin binding"/>
    <property type="evidence" value="ECO:0007669"/>
    <property type="project" value="TreeGrafter"/>
</dbReference>
<feature type="region of interest" description="Disordered" evidence="5">
    <location>
        <begin position="738"/>
        <end position="759"/>
    </location>
</feature>
<evidence type="ECO:0000259" key="6">
    <source>
        <dbReference type="Pfam" id="PF03914"/>
    </source>
</evidence>
<dbReference type="Pfam" id="PF07540">
    <property type="entry name" value="NOC3p"/>
    <property type="match status" value="1"/>
</dbReference>
<dbReference type="EMBL" id="BEYU01000021">
    <property type="protein sequence ID" value="GBG26451.1"/>
    <property type="molecule type" value="Genomic_DNA"/>
</dbReference>
<feature type="domain" description="Nucleolar complex-associated protein 3 N-terminal" evidence="7">
    <location>
        <begin position="185"/>
        <end position="283"/>
    </location>
</feature>
<protein>
    <submittedName>
        <fullName evidence="8">Nucleolar complex protein 3-like</fullName>
    </submittedName>
</protein>
<accession>A0A2R5GE18</accession>
<dbReference type="OrthoDB" id="10263597at2759"/>
<dbReference type="Proteomes" id="UP000241890">
    <property type="component" value="Unassembled WGS sequence"/>
</dbReference>
<dbReference type="InterPro" id="IPR005612">
    <property type="entry name" value="CCAAT-binding_factor"/>
</dbReference>
<comment type="caution">
    <text evidence="8">The sequence shown here is derived from an EMBL/GenBank/DDBJ whole genome shotgun (WGS) entry which is preliminary data.</text>
</comment>
<dbReference type="SUPFAM" id="SSF48371">
    <property type="entry name" value="ARM repeat"/>
    <property type="match status" value="1"/>
</dbReference>
<keyword evidence="3" id="KW-0175">Coiled coil</keyword>
<feature type="compositionally biased region" description="Acidic residues" evidence="5">
    <location>
        <begin position="31"/>
        <end position="49"/>
    </location>
</feature>
<dbReference type="GO" id="GO:0005730">
    <property type="term" value="C:nucleolus"/>
    <property type="evidence" value="ECO:0007669"/>
    <property type="project" value="UniProtKB-SubCell"/>
</dbReference>
<dbReference type="Pfam" id="PF03914">
    <property type="entry name" value="CBF"/>
    <property type="match status" value="1"/>
</dbReference>
<comment type="similarity">
    <text evidence="2">Belongs to the CBF/MAK21 family.</text>
</comment>
<evidence type="ECO:0000256" key="3">
    <source>
        <dbReference type="ARBA" id="ARBA00023054"/>
    </source>
</evidence>
<reference evidence="8 9" key="1">
    <citation type="submission" date="2017-12" db="EMBL/GenBank/DDBJ databases">
        <title>Sequencing, de novo assembly and annotation of complete genome of a new Thraustochytrid species, strain FCC1311.</title>
        <authorList>
            <person name="Sedici K."/>
            <person name="Godart F."/>
            <person name="Aiese Cigliano R."/>
            <person name="Sanseverino W."/>
            <person name="Barakat M."/>
            <person name="Ortet P."/>
            <person name="Marechal E."/>
            <person name="Cagnac O."/>
            <person name="Amato A."/>
        </authorList>
    </citation>
    <scope>NUCLEOTIDE SEQUENCE [LARGE SCALE GENOMIC DNA]</scope>
</reference>
<sequence>MGRGARKGEKGKKRQEARHDDEELAETAFEVLDDLNESDLDGDSEEEAKENELAEMRLRRAKEADREQREAERQAQSEEAKLPVKMPDGAVAKAPDDKEEQAWLEAPAASSLSLVWQPGERAEAGKAEKKSDRAGKEETDEGAKDKKKKPNREERLREKQSERAKVLAEFEALNAAGVLVRREEKKLEIAEAAQNLLSTPEAGVSSKTAGGSPMKALLRLAGEDPDKHVRKLSLLSLMAVFRDILPGYRIREASAAETNAKQKKEVRKLREYERDLLQSYQGFLKIIHSEITAGIGPSGELFADVRSVKGKGALDGVEKRGARKLPKSKSMALAAVRAQCTMLVSKPHFNFRENLLANIIPQLNSRYSDVRAQATACVATLLGDDPSGDATLEIVTFISKFVRLRNNGERDGVHPDVIDVLQHCVLTGDMKDDVRIEKAKKKKKKRKLTRRQGDEVALSLAQAEAESDVSHRFAKNVEALRELFTMYLRCLKYAPTTSLLTSILRGVSSYVHLINLDIAQSLVAVLINMIKVDAVELGTGLQAVHTIALTLRGPGAAIQVDESEVVAYFYRQLLKLATAESDRARHVQIIIKCVDVLFLGRKLYQQSRAAAVATRLSIVASVMPPHACLALIATVRMLTMRYASACRTLFDRDAEQVEGANALALGVIPSPLDATSNVDPGLTRLDTPALWPLAQLRFHFHPQVRAMAHKALQRQPVLPNERAMVHIEAYNPYRNGFRFNPPIPKAPVQAPRKKQKRSS</sequence>
<dbReference type="PANTHER" id="PTHR14428:SF5">
    <property type="entry name" value="NUCLEOLAR COMPLEX PROTEIN 3 HOMOLOG"/>
    <property type="match status" value="1"/>
</dbReference>
<evidence type="ECO:0000313" key="8">
    <source>
        <dbReference type="EMBL" id="GBG26451.1"/>
    </source>
</evidence>
<proteinExistence type="inferred from homology"/>
<feature type="compositionally biased region" description="Basic and acidic residues" evidence="5">
    <location>
        <begin position="50"/>
        <end position="82"/>
    </location>
</feature>
<dbReference type="AlphaFoldDB" id="A0A2R5GE18"/>
<evidence type="ECO:0000256" key="4">
    <source>
        <dbReference type="ARBA" id="ARBA00023242"/>
    </source>
</evidence>
<evidence type="ECO:0000256" key="1">
    <source>
        <dbReference type="ARBA" id="ARBA00004604"/>
    </source>
</evidence>
<feature type="region of interest" description="Disordered" evidence="5">
    <location>
        <begin position="1"/>
        <end position="163"/>
    </location>
</feature>
<organism evidence="8 9">
    <name type="scientific">Hondaea fermentalgiana</name>
    <dbReference type="NCBI Taxonomy" id="2315210"/>
    <lineage>
        <taxon>Eukaryota</taxon>
        <taxon>Sar</taxon>
        <taxon>Stramenopiles</taxon>
        <taxon>Bigyra</taxon>
        <taxon>Labyrinthulomycetes</taxon>
        <taxon>Thraustochytrida</taxon>
        <taxon>Thraustochytriidae</taxon>
        <taxon>Hondaea</taxon>
    </lineage>
</organism>
<dbReference type="InterPro" id="IPR016024">
    <property type="entry name" value="ARM-type_fold"/>
</dbReference>
<name>A0A2R5GE18_9STRA</name>
<keyword evidence="4" id="KW-0539">Nucleus</keyword>
<evidence type="ECO:0000256" key="5">
    <source>
        <dbReference type="SAM" id="MobiDB-lite"/>
    </source>
</evidence>
<evidence type="ECO:0000256" key="2">
    <source>
        <dbReference type="ARBA" id="ARBA00007797"/>
    </source>
</evidence>
<gene>
    <name evidence="8" type="ORF">FCC1311_026722</name>
</gene>